<accession>A0ABU7RK54</accession>
<dbReference type="RefSeq" id="WP_330975742.1">
    <property type="nucleotide sequence ID" value="NZ_JAZGLY010000011.1"/>
</dbReference>
<dbReference type="PROSITE" id="PS01125">
    <property type="entry name" value="ROK"/>
    <property type="match status" value="1"/>
</dbReference>
<name>A0ABU7RK54_9BACT</name>
<dbReference type="Pfam" id="PF00480">
    <property type="entry name" value="ROK"/>
    <property type="match status" value="1"/>
</dbReference>
<dbReference type="Gene3D" id="1.10.10.10">
    <property type="entry name" value="Winged helix-like DNA-binding domain superfamily/Winged helix DNA-binding domain"/>
    <property type="match status" value="1"/>
</dbReference>
<dbReference type="SUPFAM" id="SSF53067">
    <property type="entry name" value="Actin-like ATPase domain"/>
    <property type="match status" value="1"/>
</dbReference>
<gene>
    <name evidence="2" type="ORF">V2H41_13735</name>
</gene>
<proteinExistence type="inferred from homology"/>
<comment type="similarity">
    <text evidence="1">Belongs to the ROK (NagC/XylR) family.</text>
</comment>
<sequence>MKDLKNFLADLSEKEQSESGVQYKNALLQKEILAYCIRNEKVTIAELSQYTNTSVPKVNDVVSELLDYNLITDLGKEIIGVGRKPNFYGLNAEAGYFMSVEVHRHHVNLALINFKEEIVVLNENVPFQLQNTKTCFEELCSLIDSFLNAQHQYVPKIAGLGLTITGRVNHKTGYSYSFFNFHEEPLSKILEKCFGMPTYVENDTRAMAFGEYAKGCVGDEKNVLFLNLNEGIGMGIIIGGDLYSGKSGFAGEFGHLAIFNNEIICHCGKKGCLETEASGAAIVQQLHQAIRKGTSTILTEQECIDDIQVGHIVDAALKDDSLCIELLSAAGEKIGKGIALMLNLFNPELVIIGGELSRAGSLILLPILSSINKHSLNLVNTDTEFKFSRLGTKAGVIGVSLLLRNELLGID</sequence>
<reference evidence="2 3" key="1">
    <citation type="submission" date="2024-01" db="EMBL/GenBank/DDBJ databases">
        <title>Niabella digestum sp. nov., isolated from waste digestion system.</title>
        <authorList>
            <person name="Zhang L."/>
        </authorList>
    </citation>
    <scope>NUCLEOTIDE SEQUENCE [LARGE SCALE GENOMIC DNA]</scope>
    <source>
        <strain evidence="2 3">A18</strain>
    </source>
</reference>
<dbReference type="InterPro" id="IPR000600">
    <property type="entry name" value="ROK"/>
</dbReference>
<comment type="caution">
    <text evidence="2">The sequence shown here is derived from an EMBL/GenBank/DDBJ whole genome shotgun (WGS) entry which is preliminary data.</text>
</comment>
<dbReference type="SUPFAM" id="SSF46785">
    <property type="entry name" value="Winged helix' DNA-binding domain"/>
    <property type="match status" value="1"/>
</dbReference>
<dbReference type="InterPro" id="IPR043129">
    <property type="entry name" value="ATPase_NBD"/>
</dbReference>
<organism evidence="2 3">
    <name type="scientific">Niabella digestorum</name>
    <dbReference type="NCBI Taxonomy" id="3117701"/>
    <lineage>
        <taxon>Bacteria</taxon>
        <taxon>Pseudomonadati</taxon>
        <taxon>Bacteroidota</taxon>
        <taxon>Chitinophagia</taxon>
        <taxon>Chitinophagales</taxon>
        <taxon>Chitinophagaceae</taxon>
        <taxon>Niabella</taxon>
    </lineage>
</organism>
<evidence type="ECO:0000256" key="1">
    <source>
        <dbReference type="ARBA" id="ARBA00006479"/>
    </source>
</evidence>
<dbReference type="PANTHER" id="PTHR18964:SF149">
    <property type="entry name" value="BIFUNCTIONAL UDP-N-ACETYLGLUCOSAMINE 2-EPIMERASE_N-ACETYLMANNOSAMINE KINASE"/>
    <property type="match status" value="1"/>
</dbReference>
<protein>
    <submittedName>
        <fullName evidence="2">ROK family protein</fullName>
    </submittedName>
</protein>
<evidence type="ECO:0000313" key="3">
    <source>
        <dbReference type="Proteomes" id="UP001357452"/>
    </source>
</evidence>
<dbReference type="InterPro" id="IPR036388">
    <property type="entry name" value="WH-like_DNA-bd_sf"/>
</dbReference>
<evidence type="ECO:0000313" key="2">
    <source>
        <dbReference type="EMBL" id="MEE6188337.1"/>
    </source>
</evidence>
<dbReference type="InterPro" id="IPR036390">
    <property type="entry name" value="WH_DNA-bd_sf"/>
</dbReference>
<dbReference type="EMBL" id="JAZGLY010000011">
    <property type="protein sequence ID" value="MEE6188337.1"/>
    <property type="molecule type" value="Genomic_DNA"/>
</dbReference>
<dbReference type="Gene3D" id="3.30.420.40">
    <property type="match status" value="2"/>
</dbReference>
<dbReference type="PANTHER" id="PTHR18964">
    <property type="entry name" value="ROK (REPRESSOR, ORF, KINASE) FAMILY"/>
    <property type="match status" value="1"/>
</dbReference>
<keyword evidence="3" id="KW-1185">Reference proteome</keyword>
<dbReference type="Proteomes" id="UP001357452">
    <property type="component" value="Unassembled WGS sequence"/>
</dbReference>
<dbReference type="InterPro" id="IPR049874">
    <property type="entry name" value="ROK_cs"/>
</dbReference>